<dbReference type="InParanoid" id="N1JF33"/>
<evidence type="ECO:0000256" key="1">
    <source>
        <dbReference type="ARBA" id="ARBA00003757"/>
    </source>
</evidence>
<dbReference type="PANTHER" id="PTHR13391:SF0">
    <property type="entry name" value="PROTEIN MISATO HOMOLOG 1"/>
    <property type="match status" value="1"/>
</dbReference>
<dbReference type="EMBL" id="CAUH01005486">
    <property type="protein sequence ID" value="CCU81813.1"/>
    <property type="molecule type" value="Genomic_DNA"/>
</dbReference>
<dbReference type="SUPFAM" id="SSF52490">
    <property type="entry name" value="Tubulin nucleotide-binding domain-like"/>
    <property type="match status" value="1"/>
</dbReference>
<keyword evidence="4" id="KW-0496">Mitochondrion</keyword>
<dbReference type="InterPro" id="IPR036525">
    <property type="entry name" value="Tubulin/FtsZ_GTPase_sf"/>
</dbReference>
<comment type="similarity">
    <text evidence="3">Belongs to the misato family.</text>
</comment>
<dbReference type="InterPro" id="IPR029209">
    <property type="entry name" value="DML1/Misato_tubulin"/>
</dbReference>
<evidence type="ECO:0000256" key="4">
    <source>
        <dbReference type="ARBA" id="ARBA00023128"/>
    </source>
</evidence>
<reference evidence="8 9" key="1">
    <citation type="journal article" date="2010" name="Science">
        <title>Genome expansion and gene loss in powdery mildew fungi reveal tradeoffs in extreme parasitism.</title>
        <authorList>
            <person name="Spanu P.D."/>
            <person name="Abbott J.C."/>
            <person name="Amselem J."/>
            <person name="Burgis T.A."/>
            <person name="Soanes D.M."/>
            <person name="Stueber K."/>
            <person name="Ver Loren van Themaat E."/>
            <person name="Brown J.K.M."/>
            <person name="Butcher S.A."/>
            <person name="Gurr S.J."/>
            <person name="Lebrun M.-H."/>
            <person name="Ridout C.J."/>
            <person name="Schulze-Lefert P."/>
            <person name="Talbot N.J."/>
            <person name="Ahmadinejad N."/>
            <person name="Ametz C."/>
            <person name="Barton G.R."/>
            <person name="Benjdia M."/>
            <person name="Bidzinski P."/>
            <person name="Bindschedler L.V."/>
            <person name="Both M."/>
            <person name="Brewer M.T."/>
            <person name="Cadle-Davidson L."/>
            <person name="Cadle-Davidson M.M."/>
            <person name="Collemare J."/>
            <person name="Cramer R."/>
            <person name="Frenkel O."/>
            <person name="Godfrey D."/>
            <person name="Harriman J."/>
            <person name="Hoede C."/>
            <person name="King B.C."/>
            <person name="Klages S."/>
            <person name="Kleemann J."/>
            <person name="Knoll D."/>
            <person name="Koti P.S."/>
            <person name="Kreplak J."/>
            <person name="Lopez-Ruiz F.J."/>
            <person name="Lu X."/>
            <person name="Maekawa T."/>
            <person name="Mahanil S."/>
            <person name="Micali C."/>
            <person name="Milgroom M.G."/>
            <person name="Montana G."/>
            <person name="Noir S."/>
            <person name="O'Connell R.J."/>
            <person name="Oberhaensli S."/>
            <person name="Parlange F."/>
            <person name="Pedersen C."/>
            <person name="Quesneville H."/>
            <person name="Reinhardt R."/>
            <person name="Rott M."/>
            <person name="Sacristan S."/>
            <person name="Schmidt S.M."/>
            <person name="Schoen M."/>
            <person name="Skamnioti P."/>
            <person name="Sommer H."/>
            <person name="Stephens A."/>
            <person name="Takahara H."/>
            <person name="Thordal-Christensen H."/>
            <person name="Vigouroux M."/>
            <person name="Wessling R."/>
            <person name="Wicker T."/>
            <person name="Panstruga R."/>
        </authorList>
    </citation>
    <scope>NUCLEOTIDE SEQUENCE [LARGE SCALE GENOMIC DNA]</scope>
    <source>
        <strain evidence="8">DH14</strain>
    </source>
</reference>
<evidence type="ECO:0000259" key="7">
    <source>
        <dbReference type="Pfam" id="PF14881"/>
    </source>
</evidence>
<dbReference type="GO" id="GO:0007005">
    <property type="term" value="P:mitochondrion organization"/>
    <property type="evidence" value="ECO:0007669"/>
    <property type="project" value="InterPro"/>
</dbReference>
<dbReference type="HOGENOM" id="CLU_022511_2_0_1"/>
<evidence type="ECO:0000256" key="5">
    <source>
        <dbReference type="SAM" id="MobiDB-lite"/>
    </source>
</evidence>
<feature type="domain" description="DML1/Misato tubulin" evidence="7">
    <location>
        <begin position="138"/>
        <end position="336"/>
    </location>
</feature>
<feature type="compositionally biased region" description="Basic and acidic residues" evidence="5">
    <location>
        <begin position="446"/>
        <end position="468"/>
    </location>
</feature>
<evidence type="ECO:0000313" key="8">
    <source>
        <dbReference type="EMBL" id="CCU81813.1"/>
    </source>
</evidence>
<organism evidence="8 9">
    <name type="scientific">Blumeria graminis f. sp. hordei (strain DH14)</name>
    <name type="common">Barley powdery mildew</name>
    <name type="synonym">Oidium monilioides f. sp. hordei</name>
    <dbReference type="NCBI Taxonomy" id="546991"/>
    <lineage>
        <taxon>Eukaryota</taxon>
        <taxon>Fungi</taxon>
        <taxon>Dikarya</taxon>
        <taxon>Ascomycota</taxon>
        <taxon>Pezizomycotina</taxon>
        <taxon>Leotiomycetes</taxon>
        <taxon>Erysiphales</taxon>
        <taxon>Erysiphaceae</taxon>
        <taxon>Blumeria</taxon>
        <taxon>Blumeria hordei</taxon>
    </lineage>
</organism>
<dbReference type="FunCoup" id="N1JF33">
    <property type="interactions" value="61"/>
</dbReference>
<comment type="subcellular location">
    <subcellularLocation>
        <location evidence="2">Mitochondrion</location>
    </subcellularLocation>
</comment>
<proteinExistence type="inferred from homology"/>
<keyword evidence="9" id="KW-1185">Reference proteome</keyword>
<evidence type="ECO:0000313" key="9">
    <source>
        <dbReference type="Proteomes" id="UP000015441"/>
    </source>
</evidence>
<dbReference type="eggNOG" id="KOG2530">
    <property type="taxonomic scope" value="Eukaryota"/>
</dbReference>
<feature type="compositionally biased region" description="Basic and acidic residues" evidence="5">
    <location>
        <begin position="389"/>
        <end position="406"/>
    </location>
</feature>
<dbReference type="Gene3D" id="3.40.50.1440">
    <property type="entry name" value="Tubulin/FtsZ, GTPase domain"/>
    <property type="match status" value="1"/>
</dbReference>
<sequence>MHEIITLQLGQKSNYIATHFWNTQEAYFTYEEGDESLIDHDVHFRAGTAPDGTDTFTPRTLIYDLKSGFGSLRKVNALYEIEEPTAPQELWSVFHPNPRIGKVNSNRNGPTVVQREPVIQKNPYQQSLEQGSDLMPIVPDSVKYWSDFSRVFFHPKSIVQLNQLDVNPNLMPFETWDAGEELFSSIDKEHDILDRDLRTFIEEADQMQAIQIFASIDDAWGGFSAKYLDRIRDEYSKTTVAFWGSADELTSIPRVCRSVSLIVSNTDFISQDKLLIRGSNSARSTSEIASQASIFTPIVLPSETMPSYVTLGNASNWHKSALFSTALESMTLSSRLKFMNKSRMDFSELINCLNTNGRQNISMLQMSVHQSLMQIGSLNSSSPTETEISEQHTDMRLPSHSKHTEHSSVTNPLDLSKFDINFFPIQSSQKLRPEDSGEKNIFGQVEVHRLESEPTNKPDSGRGLDSQRARGAHGLSNIQKHTIPLPLPLTTSFPPIFPKAGPCLSLSTSLSTNTCIAEWLKKLQTIAKRAPSLDEREVLTNSLGEMAEAYEQGWDSGSDEDND</sequence>
<dbReference type="InterPro" id="IPR019605">
    <property type="entry name" value="Misato_II_tubulin-like"/>
</dbReference>
<evidence type="ECO:0000256" key="2">
    <source>
        <dbReference type="ARBA" id="ARBA00004173"/>
    </source>
</evidence>
<feature type="domain" description="Misato Segment II tubulin-like" evidence="6">
    <location>
        <begin position="2"/>
        <end position="130"/>
    </location>
</feature>
<dbReference type="Pfam" id="PF10644">
    <property type="entry name" value="Misat_Tub_SegII"/>
    <property type="match status" value="1"/>
</dbReference>
<evidence type="ECO:0000259" key="6">
    <source>
        <dbReference type="Pfam" id="PF10644"/>
    </source>
</evidence>
<dbReference type="AlphaFoldDB" id="N1JF33"/>
<comment type="function">
    <text evidence="1">Involved in the partitioning of the mitochondrial organelle and mitochondrial DNA (mtDNA) inheritance.</text>
</comment>
<dbReference type="STRING" id="546991.N1JF33"/>
<dbReference type="GO" id="GO:0005739">
    <property type="term" value="C:mitochondrion"/>
    <property type="evidence" value="ECO:0007669"/>
    <property type="project" value="UniProtKB-SubCell"/>
</dbReference>
<feature type="region of interest" description="Disordered" evidence="5">
    <location>
        <begin position="446"/>
        <end position="469"/>
    </location>
</feature>
<dbReference type="PANTHER" id="PTHR13391">
    <property type="entry name" value="MITOCHONDRIAL DISTRIBUTION REGULATOR MISATO"/>
    <property type="match status" value="1"/>
</dbReference>
<dbReference type="OrthoDB" id="271881at2759"/>
<dbReference type="Proteomes" id="UP000015441">
    <property type="component" value="Unassembled WGS sequence"/>
</dbReference>
<comment type="caution">
    <text evidence="8">The sequence shown here is derived from an EMBL/GenBank/DDBJ whole genome shotgun (WGS) entry which is preliminary data.</text>
</comment>
<dbReference type="InterPro" id="IPR049942">
    <property type="entry name" value="DML1/Misato"/>
</dbReference>
<evidence type="ECO:0000256" key="3">
    <source>
        <dbReference type="ARBA" id="ARBA00008507"/>
    </source>
</evidence>
<accession>N1JF33</accession>
<dbReference type="Pfam" id="PF14881">
    <property type="entry name" value="Tubulin_3"/>
    <property type="match status" value="1"/>
</dbReference>
<feature type="region of interest" description="Disordered" evidence="5">
    <location>
        <begin position="378"/>
        <end position="410"/>
    </location>
</feature>
<protein>
    <submittedName>
        <fullName evidence="8">Tubulin-like protein</fullName>
    </submittedName>
</protein>
<gene>
    <name evidence="8" type="ORF">BGHDH14_bgh04967</name>
</gene>
<name>N1JF33_BLUG1</name>